<dbReference type="AlphaFoldDB" id="A0A1K1LH17"/>
<evidence type="ECO:0000313" key="2">
    <source>
        <dbReference type="Proteomes" id="UP000186323"/>
    </source>
</evidence>
<sequence>MVLQRVFLAGLQGGLLRACCAALVEWAPARYKAVRFCD</sequence>
<dbReference type="EMBL" id="LT630450">
    <property type="protein sequence ID" value="SFV74001.1"/>
    <property type="molecule type" value="Genomic_DNA"/>
</dbReference>
<protein>
    <submittedName>
        <fullName evidence="1">Uncharacterized protein</fullName>
    </submittedName>
</protein>
<reference evidence="2" key="1">
    <citation type="submission" date="2016-10" db="EMBL/GenBank/DDBJ databases">
        <authorList>
            <person name="Wegmann U."/>
        </authorList>
    </citation>
    <scope>NUCLEOTIDE SEQUENCE [LARGE SCALE GENOMIC DNA]</scope>
</reference>
<organism evidence="1 2">
    <name type="scientific">Desulfovibrio piger</name>
    <dbReference type="NCBI Taxonomy" id="901"/>
    <lineage>
        <taxon>Bacteria</taxon>
        <taxon>Pseudomonadati</taxon>
        <taxon>Thermodesulfobacteriota</taxon>
        <taxon>Desulfovibrionia</taxon>
        <taxon>Desulfovibrionales</taxon>
        <taxon>Desulfovibrionaceae</taxon>
        <taxon>Desulfovibrio</taxon>
    </lineage>
</organism>
<dbReference type="Proteomes" id="UP000186323">
    <property type="component" value="Chromosome I"/>
</dbReference>
<evidence type="ECO:0000313" key="1">
    <source>
        <dbReference type="EMBL" id="SFV74001.1"/>
    </source>
</evidence>
<name>A0A1K1LH17_9BACT</name>
<dbReference type="KEGG" id="dpg:DESPIGER_2179"/>
<accession>A0A1K1LH17</accession>
<gene>
    <name evidence="1" type="ORF">DESPIGER_2179</name>
</gene>
<keyword evidence="2" id="KW-1185">Reference proteome</keyword>
<proteinExistence type="predicted"/>